<dbReference type="Gene3D" id="3.40.50.200">
    <property type="entry name" value="Peptidase S8/S53 domain"/>
    <property type="match status" value="1"/>
</dbReference>
<protein>
    <submittedName>
        <fullName evidence="3">Peptidase S8/S53 domain-containing protein</fullName>
    </submittedName>
</protein>
<feature type="domain" description="Peptidase S8/S53" evidence="1">
    <location>
        <begin position="27"/>
        <end position="233"/>
    </location>
</feature>
<dbReference type="SUPFAM" id="SSF52743">
    <property type="entry name" value="Subtilisin-like"/>
    <property type="match status" value="1"/>
</dbReference>
<proteinExistence type="predicted"/>
<evidence type="ECO:0000313" key="2">
    <source>
        <dbReference type="Proteomes" id="UP000887577"/>
    </source>
</evidence>
<dbReference type="Pfam" id="PF00082">
    <property type="entry name" value="Peptidase_S8"/>
    <property type="match status" value="1"/>
</dbReference>
<sequence length="244" mass="27659">MAWQNNYIPKDATQQDIFLSKYSDFDGRGIKIAIIDSGLDISLKGLRCTSEGLPKIIDCFDFTGVGDVDTSVIREMENNILVGLNGRKLKIPKHWKNPSGKWHLGLKSIFKPKMPSLDSEKLPEIDCIVWFDGRKWCACIETYANLEEAKILTNFRDEHDYSILHLDKLEMSYCITVHNDGNLLEIFMPYGDHGTIVTQTAAAHFPENRDSDGLAPGAQIIFMSIWGPEKDTDEMFVQTLNKAR</sequence>
<dbReference type="GO" id="GO:0006508">
    <property type="term" value="P:proteolysis"/>
    <property type="evidence" value="ECO:0007669"/>
    <property type="project" value="InterPro"/>
</dbReference>
<evidence type="ECO:0000259" key="1">
    <source>
        <dbReference type="Pfam" id="PF00082"/>
    </source>
</evidence>
<reference evidence="3" key="1">
    <citation type="submission" date="2022-11" db="UniProtKB">
        <authorList>
            <consortium name="WormBaseParasite"/>
        </authorList>
    </citation>
    <scope>IDENTIFICATION</scope>
</reference>
<dbReference type="Proteomes" id="UP000887577">
    <property type="component" value="Unplaced"/>
</dbReference>
<dbReference type="AlphaFoldDB" id="A0A914XYC3"/>
<dbReference type="InterPro" id="IPR000209">
    <property type="entry name" value="Peptidase_S8/S53_dom"/>
</dbReference>
<name>A0A914XYC3_9BILA</name>
<dbReference type="GO" id="GO:0004252">
    <property type="term" value="F:serine-type endopeptidase activity"/>
    <property type="evidence" value="ECO:0007669"/>
    <property type="project" value="InterPro"/>
</dbReference>
<accession>A0A914XYC3</accession>
<dbReference type="WBParaSite" id="PSU_v2.g10697.t1">
    <property type="protein sequence ID" value="PSU_v2.g10697.t1"/>
    <property type="gene ID" value="PSU_v2.g10697"/>
</dbReference>
<evidence type="ECO:0000313" key="3">
    <source>
        <dbReference type="WBParaSite" id="PSU_v2.g10697.t1"/>
    </source>
</evidence>
<dbReference type="Gene3D" id="2.20.25.690">
    <property type="match status" value="1"/>
</dbReference>
<organism evidence="2 3">
    <name type="scientific">Panagrolaimus superbus</name>
    <dbReference type="NCBI Taxonomy" id="310955"/>
    <lineage>
        <taxon>Eukaryota</taxon>
        <taxon>Metazoa</taxon>
        <taxon>Ecdysozoa</taxon>
        <taxon>Nematoda</taxon>
        <taxon>Chromadorea</taxon>
        <taxon>Rhabditida</taxon>
        <taxon>Tylenchina</taxon>
        <taxon>Panagrolaimomorpha</taxon>
        <taxon>Panagrolaimoidea</taxon>
        <taxon>Panagrolaimidae</taxon>
        <taxon>Panagrolaimus</taxon>
    </lineage>
</organism>
<keyword evidence="2" id="KW-1185">Reference proteome</keyword>
<dbReference type="InterPro" id="IPR036852">
    <property type="entry name" value="Peptidase_S8/S53_dom_sf"/>
</dbReference>